<dbReference type="Pfam" id="PF04794">
    <property type="entry name" value="YdjC"/>
    <property type="match status" value="1"/>
</dbReference>
<dbReference type="CDD" id="cd10802">
    <property type="entry name" value="YdjC_TTHB029_like"/>
    <property type="match status" value="1"/>
</dbReference>
<keyword evidence="2" id="KW-0479">Metal-binding</keyword>
<gene>
    <name evidence="7" type="ORF">FHS57_003422</name>
</gene>
<keyword evidence="6" id="KW-0732">Signal</keyword>
<dbReference type="EMBL" id="JACIBY010000006">
    <property type="protein sequence ID" value="MBB3839416.1"/>
    <property type="molecule type" value="Genomic_DNA"/>
</dbReference>
<keyword evidence="3" id="KW-0378">Hydrolase</keyword>
<evidence type="ECO:0000313" key="7">
    <source>
        <dbReference type="EMBL" id="MBB3839416.1"/>
    </source>
</evidence>
<dbReference type="PANTHER" id="PTHR31609">
    <property type="entry name" value="YDJC DEACETYLASE FAMILY MEMBER"/>
    <property type="match status" value="1"/>
</dbReference>
<evidence type="ECO:0000313" key="8">
    <source>
        <dbReference type="Proteomes" id="UP000541352"/>
    </source>
</evidence>
<keyword evidence="5" id="KW-0119">Carbohydrate metabolism</keyword>
<evidence type="ECO:0000256" key="6">
    <source>
        <dbReference type="SAM" id="SignalP"/>
    </source>
</evidence>
<dbReference type="RefSeq" id="WP_183975649.1">
    <property type="nucleotide sequence ID" value="NZ_JACIBY010000006.1"/>
</dbReference>
<comment type="cofactor">
    <cofactor evidence="1">
        <name>Mg(2+)</name>
        <dbReference type="ChEBI" id="CHEBI:18420"/>
    </cofactor>
</comment>
<sequence length="331" mass="37450">MKQLFFVAALISFLYSPSQAQETYAEKLGYPKGKKIILFHIDDAGMSYEANQGTIIAMEKGVANSTSVMMPCGWVPAYMKYLQKYPNTDAGVHLTLTSEWKGYRWFPISGRDKVPGLVDKEGAMWSNVGDVVKHASADEVETEIRAQIARFRSFGVEPSHIDSHMGTLFGSPAFTERYVKVGIQEKIPVMLPGGHATLIAKERSSPAQEIQQFQQVGKMLWNAGLPVLDDLFADTYGWKLPASTPNTEENLRKMKTQKYIELLKEAKPGITMVIMHCAAPSDNFKEITDSWPTRYGDFWAMLDPELKTFLDKEGIVLTTWREMYERRKKVK</sequence>
<feature type="chain" id="PRO_5030945193" description="ChbG/HpnK family deacetylase" evidence="6">
    <location>
        <begin position="21"/>
        <end position="331"/>
    </location>
</feature>
<keyword evidence="4" id="KW-0460">Magnesium</keyword>
<dbReference type="Gene3D" id="3.20.20.370">
    <property type="entry name" value="Glycoside hydrolase/deacetylase"/>
    <property type="match status" value="1"/>
</dbReference>
<dbReference type="GO" id="GO:0019213">
    <property type="term" value="F:deacetylase activity"/>
    <property type="evidence" value="ECO:0007669"/>
    <property type="project" value="TreeGrafter"/>
</dbReference>
<name>A0A7W6ERI1_9BACT</name>
<evidence type="ECO:0008006" key="9">
    <source>
        <dbReference type="Google" id="ProtNLM"/>
    </source>
</evidence>
<evidence type="ECO:0000256" key="4">
    <source>
        <dbReference type="ARBA" id="ARBA00022842"/>
    </source>
</evidence>
<protein>
    <recommendedName>
        <fullName evidence="9">ChbG/HpnK family deacetylase</fullName>
    </recommendedName>
</protein>
<evidence type="ECO:0000256" key="1">
    <source>
        <dbReference type="ARBA" id="ARBA00001946"/>
    </source>
</evidence>
<evidence type="ECO:0000256" key="3">
    <source>
        <dbReference type="ARBA" id="ARBA00022801"/>
    </source>
</evidence>
<keyword evidence="8" id="KW-1185">Reference proteome</keyword>
<dbReference type="AlphaFoldDB" id="A0A7W6ERI1"/>
<feature type="signal peptide" evidence="6">
    <location>
        <begin position="1"/>
        <end position="20"/>
    </location>
</feature>
<accession>A0A7W6ERI1</accession>
<dbReference type="GO" id="GO:0016787">
    <property type="term" value="F:hydrolase activity"/>
    <property type="evidence" value="ECO:0007669"/>
    <property type="project" value="UniProtKB-KW"/>
</dbReference>
<proteinExistence type="predicted"/>
<evidence type="ECO:0000256" key="2">
    <source>
        <dbReference type="ARBA" id="ARBA00022723"/>
    </source>
</evidence>
<dbReference type="InterPro" id="IPR011330">
    <property type="entry name" value="Glyco_hydro/deAcase_b/a-brl"/>
</dbReference>
<dbReference type="GO" id="GO:0005975">
    <property type="term" value="P:carbohydrate metabolic process"/>
    <property type="evidence" value="ECO:0007669"/>
    <property type="project" value="InterPro"/>
</dbReference>
<evidence type="ECO:0000256" key="5">
    <source>
        <dbReference type="ARBA" id="ARBA00023277"/>
    </source>
</evidence>
<reference evidence="7 8" key="1">
    <citation type="submission" date="2020-08" db="EMBL/GenBank/DDBJ databases">
        <title>Genomic Encyclopedia of Type Strains, Phase IV (KMG-IV): sequencing the most valuable type-strain genomes for metagenomic binning, comparative biology and taxonomic classification.</title>
        <authorList>
            <person name="Goeker M."/>
        </authorList>
    </citation>
    <scope>NUCLEOTIDE SEQUENCE [LARGE SCALE GENOMIC DNA]</scope>
    <source>
        <strain evidence="7 8">DSM 17976</strain>
    </source>
</reference>
<comment type="caution">
    <text evidence="7">The sequence shown here is derived from an EMBL/GenBank/DDBJ whole genome shotgun (WGS) entry which is preliminary data.</text>
</comment>
<dbReference type="GO" id="GO:0046872">
    <property type="term" value="F:metal ion binding"/>
    <property type="evidence" value="ECO:0007669"/>
    <property type="project" value="UniProtKB-KW"/>
</dbReference>
<dbReference type="PANTHER" id="PTHR31609:SF1">
    <property type="entry name" value="CARBOHYDRATE DEACETYLASE"/>
    <property type="match status" value="1"/>
</dbReference>
<dbReference type="InterPro" id="IPR006879">
    <property type="entry name" value="YdjC-like"/>
</dbReference>
<dbReference type="SUPFAM" id="SSF88713">
    <property type="entry name" value="Glycoside hydrolase/deacetylase"/>
    <property type="match status" value="1"/>
</dbReference>
<organism evidence="7 8">
    <name type="scientific">Runella defluvii</name>
    <dbReference type="NCBI Taxonomy" id="370973"/>
    <lineage>
        <taxon>Bacteria</taxon>
        <taxon>Pseudomonadati</taxon>
        <taxon>Bacteroidota</taxon>
        <taxon>Cytophagia</taxon>
        <taxon>Cytophagales</taxon>
        <taxon>Spirosomataceae</taxon>
        <taxon>Runella</taxon>
    </lineage>
</organism>
<dbReference type="Proteomes" id="UP000541352">
    <property type="component" value="Unassembled WGS sequence"/>
</dbReference>